<evidence type="ECO:0000313" key="3">
    <source>
        <dbReference type="EMBL" id="CAI9718980.1"/>
    </source>
</evidence>
<dbReference type="Proteomes" id="UP001162480">
    <property type="component" value="Chromosome 3"/>
</dbReference>
<accession>A0AA36AMK4</accession>
<evidence type="ECO:0000256" key="1">
    <source>
        <dbReference type="SAM" id="MobiDB-lite"/>
    </source>
</evidence>
<evidence type="ECO:0000313" key="4">
    <source>
        <dbReference type="Proteomes" id="UP001162480"/>
    </source>
</evidence>
<dbReference type="PANTHER" id="PTHR12785">
    <property type="entry name" value="SPLICING FACTOR 3B"/>
    <property type="match status" value="1"/>
</dbReference>
<protein>
    <recommendedName>
        <fullName evidence="2">PSP proline-rich domain-containing protein</fullName>
    </recommendedName>
</protein>
<reference evidence="3" key="1">
    <citation type="submission" date="2023-08" db="EMBL/GenBank/DDBJ databases">
        <authorList>
            <person name="Alioto T."/>
            <person name="Alioto T."/>
            <person name="Gomez Garrido J."/>
        </authorList>
    </citation>
    <scope>NUCLEOTIDE SEQUENCE</scope>
</reference>
<feature type="region of interest" description="Disordered" evidence="1">
    <location>
        <begin position="1"/>
        <end position="34"/>
    </location>
</feature>
<dbReference type="InterPro" id="IPR006568">
    <property type="entry name" value="PSP_pro-rich"/>
</dbReference>
<feature type="compositionally biased region" description="Acidic residues" evidence="1">
    <location>
        <begin position="21"/>
        <end position="30"/>
    </location>
</feature>
<organism evidence="3 4">
    <name type="scientific">Octopus vulgaris</name>
    <name type="common">Common octopus</name>
    <dbReference type="NCBI Taxonomy" id="6645"/>
    <lineage>
        <taxon>Eukaryota</taxon>
        <taxon>Metazoa</taxon>
        <taxon>Spiralia</taxon>
        <taxon>Lophotrochozoa</taxon>
        <taxon>Mollusca</taxon>
        <taxon>Cephalopoda</taxon>
        <taxon>Coleoidea</taxon>
        <taxon>Octopodiformes</taxon>
        <taxon>Octopoda</taxon>
        <taxon>Incirrata</taxon>
        <taxon>Octopodidae</taxon>
        <taxon>Octopus</taxon>
    </lineage>
</organism>
<dbReference type="GO" id="GO:0005689">
    <property type="term" value="C:U12-type spliceosomal complex"/>
    <property type="evidence" value="ECO:0007669"/>
    <property type="project" value="TreeGrafter"/>
</dbReference>
<dbReference type="PANTHER" id="PTHR12785:SF6">
    <property type="entry name" value="SPLICING FACTOR 3B SUBUNIT 2"/>
    <property type="match status" value="1"/>
</dbReference>
<sequence length="93" mass="10543">MRSRSRNKKKQQMSSSRSDVDLDPASDDDEYQKTLKAKIPGKKIEILDVETKPGDLSDELRTALGMPVGPNSEKVRPPWFIAMQRYGPPPSYH</sequence>
<dbReference type="InterPro" id="IPR052584">
    <property type="entry name" value="U2_snRNP_Complex_Component"/>
</dbReference>
<feature type="compositionally biased region" description="Basic residues" evidence="1">
    <location>
        <begin position="1"/>
        <end position="11"/>
    </location>
</feature>
<feature type="domain" description="PSP proline-rich" evidence="2">
    <location>
        <begin position="50"/>
        <end position="93"/>
    </location>
</feature>
<dbReference type="Pfam" id="PF04046">
    <property type="entry name" value="PSP"/>
    <property type="match status" value="1"/>
</dbReference>
<evidence type="ECO:0000259" key="2">
    <source>
        <dbReference type="SMART" id="SM00581"/>
    </source>
</evidence>
<gene>
    <name evidence="3" type="ORF">OCTVUL_1B007472</name>
</gene>
<name>A0AA36AMK4_OCTVU</name>
<keyword evidence="4" id="KW-1185">Reference proteome</keyword>
<dbReference type="EMBL" id="OX597816">
    <property type="protein sequence ID" value="CAI9718980.1"/>
    <property type="molecule type" value="Genomic_DNA"/>
</dbReference>
<dbReference type="SMART" id="SM00581">
    <property type="entry name" value="PSP"/>
    <property type="match status" value="1"/>
</dbReference>
<proteinExistence type="predicted"/>
<dbReference type="AlphaFoldDB" id="A0AA36AMK4"/>